<dbReference type="SUPFAM" id="SSF54197">
    <property type="entry name" value="HIT-like"/>
    <property type="match status" value="1"/>
</dbReference>
<sequence>MERCPFCHLAIDPEQRVVLQNEHCLFLQKPQKVLIGSGVIVPKQHRETVLDLTEEEWAATFSLLQDVKRLLDEQCRPDGYNLGWNCGPTAGQHIMHAHLHVIPRFRDEPLAGKGIRYWLKSEDNRRHHTGPH</sequence>
<dbReference type="eggNOG" id="COG0537">
    <property type="taxonomic scope" value="Bacteria"/>
</dbReference>
<dbReference type="HOGENOM" id="CLU_056776_5_1_9"/>
<evidence type="ECO:0000313" key="4">
    <source>
        <dbReference type="Proteomes" id="UP000005710"/>
    </source>
</evidence>
<dbReference type="Gene3D" id="3.30.428.10">
    <property type="entry name" value="HIT-like"/>
    <property type="match status" value="1"/>
</dbReference>
<evidence type="ECO:0000259" key="2">
    <source>
        <dbReference type="PROSITE" id="PS51084"/>
    </source>
</evidence>
<dbReference type="EMBL" id="AENY02000003">
    <property type="protein sequence ID" value="EKP94322.1"/>
    <property type="molecule type" value="Genomic_DNA"/>
</dbReference>
<feature type="short sequence motif" description="Histidine triad motif" evidence="1">
    <location>
        <begin position="96"/>
        <end position="100"/>
    </location>
</feature>
<accession>K6PN54</accession>
<protein>
    <submittedName>
        <fullName evidence="3">HIT family hydrolase, diadenosine tetraphosphate hydrolase</fullName>
    </submittedName>
</protein>
<dbReference type="PANTHER" id="PTHR42997">
    <property type="entry name" value="HIT FAMILY HYDROLASE"/>
    <property type="match status" value="1"/>
</dbReference>
<reference evidence="3" key="1">
    <citation type="submission" date="2010-10" db="EMBL/GenBank/DDBJ databases">
        <authorList>
            <consortium name="US DOE Joint Genome Institute (JGI-PGF)"/>
            <person name="Lucas S."/>
            <person name="Copeland A."/>
            <person name="Lapidus A."/>
            <person name="Bruce D."/>
            <person name="Goodwin L."/>
            <person name="Pitluck S."/>
            <person name="Kyrpides N."/>
            <person name="Mavromatis K."/>
            <person name="Detter J.C."/>
            <person name="Han C."/>
            <person name="Land M."/>
            <person name="Hauser L."/>
            <person name="Markowitz V."/>
            <person name="Cheng J.-F."/>
            <person name="Hugenholtz P."/>
            <person name="Woyke T."/>
            <person name="Wu D."/>
            <person name="Pukall R."/>
            <person name="Wahrenburg C."/>
            <person name="Brambilla E."/>
            <person name="Klenk H.-P."/>
            <person name="Eisen J.A."/>
        </authorList>
    </citation>
    <scope>NUCLEOTIDE SEQUENCE [LARGE SCALE GENOMIC DNA]</scope>
    <source>
        <strain evidence="3">DSM 13965</strain>
    </source>
</reference>
<proteinExistence type="predicted"/>
<dbReference type="STRING" id="867903.ThesuDRAFT_02055"/>
<dbReference type="OrthoDB" id="9784774at2"/>
<name>K6PN54_9FIRM</name>
<evidence type="ECO:0000256" key="1">
    <source>
        <dbReference type="PROSITE-ProRule" id="PRU00464"/>
    </source>
</evidence>
<comment type="caution">
    <text evidence="3">The sequence shown here is derived from an EMBL/GenBank/DDBJ whole genome shotgun (WGS) entry which is preliminary data.</text>
</comment>
<dbReference type="Proteomes" id="UP000005710">
    <property type="component" value="Unassembled WGS sequence"/>
</dbReference>
<dbReference type="AlphaFoldDB" id="K6PN54"/>
<gene>
    <name evidence="3" type="ORF">ThesuDRAFT_02055</name>
</gene>
<evidence type="ECO:0000313" key="3">
    <source>
        <dbReference type="EMBL" id="EKP94322.1"/>
    </source>
</evidence>
<dbReference type="RefSeq" id="WP_006904337.1">
    <property type="nucleotide sequence ID" value="NZ_JH976535.1"/>
</dbReference>
<reference evidence="3" key="2">
    <citation type="submission" date="2012-10" db="EMBL/GenBank/DDBJ databases">
        <title>Improved high-quality draft of Thermaerobacter subterraneus C21, DSM 13965.</title>
        <authorList>
            <consortium name="DOE Joint Genome Institute"/>
            <person name="Eisen J."/>
            <person name="Huntemann M."/>
            <person name="Wei C.-L."/>
            <person name="Han J."/>
            <person name="Detter J.C."/>
            <person name="Han C."/>
            <person name="Tapia R."/>
            <person name="Chen A."/>
            <person name="Kyrpides N."/>
            <person name="Mavromatis K."/>
            <person name="Markowitz V."/>
            <person name="Szeto E."/>
            <person name="Ivanova N."/>
            <person name="Mikhailova N."/>
            <person name="Ovchinnikova G."/>
            <person name="Pagani I."/>
            <person name="Pati A."/>
            <person name="Goodwin L."/>
            <person name="Nordberg H.P."/>
            <person name="Cantor M.N."/>
            <person name="Hua S.X."/>
            <person name="Woyke T."/>
            <person name="Eisen J."/>
            <person name="Klenk H.-P."/>
        </authorList>
    </citation>
    <scope>NUCLEOTIDE SEQUENCE [LARGE SCALE GENOMIC DNA]</scope>
    <source>
        <strain evidence="3">DSM 13965</strain>
    </source>
</reference>
<dbReference type="Pfam" id="PF01230">
    <property type="entry name" value="HIT"/>
    <property type="match status" value="1"/>
</dbReference>
<dbReference type="InterPro" id="IPR036265">
    <property type="entry name" value="HIT-like_sf"/>
</dbReference>
<dbReference type="PROSITE" id="PS51084">
    <property type="entry name" value="HIT_2"/>
    <property type="match status" value="1"/>
</dbReference>
<organism evidence="3 4">
    <name type="scientific">Thermaerobacter subterraneus DSM 13965</name>
    <dbReference type="NCBI Taxonomy" id="867903"/>
    <lineage>
        <taxon>Bacteria</taxon>
        <taxon>Bacillati</taxon>
        <taxon>Bacillota</taxon>
        <taxon>Clostridia</taxon>
        <taxon>Eubacteriales</taxon>
        <taxon>Clostridiales Family XVII. Incertae Sedis</taxon>
        <taxon>Thermaerobacter</taxon>
    </lineage>
</organism>
<keyword evidence="3" id="KW-0378">Hydrolase</keyword>
<dbReference type="InterPro" id="IPR052908">
    <property type="entry name" value="AP-4-A_phosphorylase"/>
</dbReference>
<dbReference type="InterPro" id="IPR011146">
    <property type="entry name" value="HIT-like"/>
</dbReference>
<feature type="domain" description="HIT" evidence="2">
    <location>
        <begin position="5"/>
        <end position="111"/>
    </location>
</feature>
<dbReference type="PANTHER" id="PTHR42997:SF1">
    <property type="entry name" value="AP-4-A PHOSPHORYLASE"/>
    <property type="match status" value="1"/>
</dbReference>
<keyword evidence="4" id="KW-1185">Reference proteome</keyword>
<dbReference type="GO" id="GO:0016787">
    <property type="term" value="F:hydrolase activity"/>
    <property type="evidence" value="ECO:0007669"/>
    <property type="project" value="UniProtKB-KW"/>
</dbReference>